<keyword evidence="1" id="KW-1133">Transmembrane helix</keyword>
<dbReference type="AlphaFoldDB" id="A0A2W1NT64"/>
<accession>A0A2W1NT64</accession>
<dbReference type="OrthoDB" id="982927at2"/>
<proteinExistence type="predicted"/>
<dbReference type="Proteomes" id="UP000249248">
    <property type="component" value="Unassembled WGS sequence"/>
</dbReference>
<keyword evidence="1" id="KW-0812">Transmembrane</keyword>
<feature type="transmembrane region" description="Helical" evidence="1">
    <location>
        <begin position="7"/>
        <end position="28"/>
    </location>
</feature>
<dbReference type="RefSeq" id="WP_111062039.1">
    <property type="nucleotide sequence ID" value="NZ_JBHUCU010000002.1"/>
</dbReference>
<sequence>MRFELQYLKGWILTAIYCVSISLVGFSFGENIQGQDDSNAIVYALNEVKSDQQYLPAASHLNSLFESIDLGDRLPENKHFSAVAILDANNQYAVQFINYHADILKNRIHFTRADLIFPQHYFW</sequence>
<keyword evidence="3" id="KW-1185">Reference proteome</keyword>
<name>A0A2W1NT64_9FLAO</name>
<evidence type="ECO:0000313" key="3">
    <source>
        <dbReference type="Proteomes" id="UP000249248"/>
    </source>
</evidence>
<protein>
    <submittedName>
        <fullName evidence="2">Uncharacterized protein</fullName>
    </submittedName>
</protein>
<organism evidence="2 3">
    <name type="scientific">Putridiphycobacter roseus</name>
    <dbReference type="NCBI Taxonomy" id="2219161"/>
    <lineage>
        <taxon>Bacteria</taxon>
        <taxon>Pseudomonadati</taxon>
        <taxon>Bacteroidota</taxon>
        <taxon>Flavobacteriia</taxon>
        <taxon>Flavobacteriales</taxon>
        <taxon>Crocinitomicaceae</taxon>
        <taxon>Putridiphycobacter</taxon>
    </lineage>
</organism>
<keyword evidence="1" id="KW-0472">Membrane</keyword>
<comment type="caution">
    <text evidence="2">The sequence shown here is derived from an EMBL/GenBank/DDBJ whole genome shotgun (WGS) entry which is preliminary data.</text>
</comment>
<dbReference type="EMBL" id="QKSB01000002">
    <property type="protein sequence ID" value="PZE17888.1"/>
    <property type="molecule type" value="Genomic_DNA"/>
</dbReference>
<evidence type="ECO:0000313" key="2">
    <source>
        <dbReference type="EMBL" id="PZE17888.1"/>
    </source>
</evidence>
<evidence type="ECO:0000256" key="1">
    <source>
        <dbReference type="SAM" id="Phobius"/>
    </source>
</evidence>
<gene>
    <name evidence="2" type="ORF">DNU06_04520</name>
</gene>
<reference evidence="2 3" key="1">
    <citation type="submission" date="2018-06" db="EMBL/GenBank/DDBJ databases">
        <title>The draft genome sequence of Crocinitomix sp. SM1701.</title>
        <authorList>
            <person name="Zhang X."/>
        </authorList>
    </citation>
    <scope>NUCLEOTIDE SEQUENCE [LARGE SCALE GENOMIC DNA]</scope>
    <source>
        <strain evidence="2 3">SM1701</strain>
    </source>
</reference>